<evidence type="ECO:0000313" key="1">
    <source>
        <dbReference type="EMBL" id="MDC0708124.1"/>
    </source>
</evidence>
<dbReference type="EMBL" id="JAQNDM010000002">
    <property type="protein sequence ID" value="MDC0708124.1"/>
    <property type="molecule type" value="Genomic_DNA"/>
</dbReference>
<name>A0ABT5D391_9BACT</name>
<evidence type="ECO:0008006" key="3">
    <source>
        <dbReference type="Google" id="ProtNLM"/>
    </source>
</evidence>
<dbReference type="Proteomes" id="UP001221838">
    <property type="component" value="Unassembled WGS sequence"/>
</dbReference>
<accession>A0ABT5D391</accession>
<dbReference type="RefSeq" id="WP_272135652.1">
    <property type="nucleotide sequence ID" value="NZ_JAQNDM010000002.1"/>
</dbReference>
<gene>
    <name evidence="1" type="ORF">POL68_06550</name>
</gene>
<keyword evidence="2" id="KW-1185">Reference proteome</keyword>
<protein>
    <recommendedName>
        <fullName evidence="3">Transposase</fullName>
    </recommendedName>
</protein>
<evidence type="ECO:0000313" key="2">
    <source>
        <dbReference type="Proteomes" id="UP001221838"/>
    </source>
</evidence>
<sequence>MGFALGHLPRERHPSYAASTCCRFGTLTLRVHGYLQASHNHVERQLRDVVLGRKNHYGSKSQRGTEVAALFYSLIETAKLCGEDPGDYLLRAALAAIEKPGTITFRSPHRARRTVSLYRLCCESFHS</sequence>
<reference evidence="1 2" key="1">
    <citation type="submission" date="2022-11" db="EMBL/GenBank/DDBJ databases">
        <title>Minimal conservation of predation-associated metabolite biosynthetic gene clusters underscores biosynthetic potential of Myxococcota including descriptions for ten novel species: Archangium lansinium sp. nov., Myxococcus landrumus sp. nov., Nannocystis bai.</title>
        <authorList>
            <person name="Ahearne A."/>
            <person name="Stevens C."/>
            <person name="Dowd S."/>
        </authorList>
    </citation>
    <scope>NUCLEOTIDE SEQUENCE [LARGE SCALE GENOMIC DNA]</scope>
    <source>
        <strain evidence="1 2">NCWAL01</strain>
    </source>
</reference>
<organism evidence="1 2">
    <name type="scientific">Stigmatella ashevillensis</name>
    <dbReference type="NCBI Taxonomy" id="2995309"/>
    <lineage>
        <taxon>Bacteria</taxon>
        <taxon>Pseudomonadati</taxon>
        <taxon>Myxococcota</taxon>
        <taxon>Myxococcia</taxon>
        <taxon>Myxococcales</taxon>
        <taxon>Cystobacterineae</taxon>
        <taxon>Archangiaceae</taxon>
        <taxon>Stigmatella</taxon>
    </lineage>
</organism>
<proteinExistence type="predicted"/>
<comment type="caution">
    <text evidence="1">The sequence shown here is derived from an EMBL/GenBank/DDBJ whole genome shotgun (WGS) entry which is preliminary data.</text>
</comment>